<keyword evidence="17" id="KW-1185">Reference proteome</keyword>
<dbReference type="PANTHER" id="PTHR47755:SF1">
    <property type="entry name" value="CELL DIVISION PROTEIN FTSX"/>
    <property type="match status" value="1"/>
</dbReference>
<comment type="subcellular location">
    <subcellularLocation>
        <location evidence="1">Cell inner membrane</location>
        <topology evidence="1">Multi-pass membrane protein</topology>
    </subcellularLocation>
    <subcellularLocation>
        <location evidence="12">Cell membrane</location>
    </subcellularLocation>
</comment>
<evidence type="ECO:0000256" key="11">
    <source>
        <dbReference type="ARBA" id="ARBA00023306"/>
    </source>
</evidence>
<dbReference type="NCBIfam" id="TIGR00439">
    <property type="entry name" value="FtsX_Gneg"/>
    <property type="match status" value="1"/>
</dbReference>
<dbReference type="InterPro" id="IPR004513">
    <property type="entry name" value="FtsX"/>
</dbReference>
<evidence type="ECO:0000256" key="10">
    <source>
        <dbReference type="ARBA" id="ARBA00023136"/>
    </source>
</evidence>
<evidence type="ECO:0000259" key="15">
    <source>
        <dbReference type="Pfam" id="PF18075"/>
    </source>
</evidence>
<evidence type="ECO:0000256" key="12">
    <source>
        <dbReference type="PIRNR" id="PIRNR003097"/>
    </source>
</evidence>
<keyword evidence="10 12" id="KW-0472">Membrane</keyword>
<dbReference type="PANTHER" id="PTHR47755">
    <property type="entry name" value="CELL DIVISION PROTEIN FTSX"/>
    <property type="match status" value="1"/>
</dbReference>
<comment type="similarity">
    <text evidence="2 12">Belongs to the ABC-4 integral membrane protein family. FtsX subfamily.</text>
</comment>
<sequence length="294" mass="33093">MKISTFRRHGREGLKNLTRNGWMTFASFSAVTVTLLLLGVFLLLAYNVQQFSYQLEDQVVINVFVKEGLQKNEVIELERQIKNTPGVVEMKFVPKETGLKDLKDKFKENGELLDVMESNNPLPDKFVVKASNPQETKIVSQKIEQSPLVDKVKYGEDWVDQLFKVTDMVRNAGAIFVIGLCFTALFLINNTIKVTIFARRKEIEIMKLCGATNWFIRWPFLIEGLLIGLFGSILPILALGIGYDYLLKNVSGVMLFSFAPFDPLIYSVSGILIGIGALIGMLGSVLSISRFLRI</sequence>
<feature type="domain" description="FtsX extracellular" evidence="15">
    <location>
        <begin position="59"/>
        <end position="152"/>
    </location>
</feature>
<organism evidence="16 17">
    <name type="scientific">Tumebacillus lipolyticus</name>
    <dbReference type="NCBI Taxonomy" id="1280370"/>
    <lineage>
        <taxon>Bacteria</taxon>
        <taxon>Bacillati</taxon>
        <taxon>Bacillota</taxon>
        <taxon>Bacilli</taxon>
        <taxon>Bacillales</taxon>
        <taxon>Alicyclobacillaceae</taxon>
        <taxon>Tumebacillus</taxon>
    </lineage>
</organism>
<keyword evidence="5 12" id="KW-1003">Cell membrane</keyword>
<comment type="function">
    <text evidence="12">Part of the ABC transporter FtsEX involved in asymmetric cellular division facilitating the initiation of sporulation.</text>
</comment>
<keyword evidence="7 12" id="KW-0132">Cell division</keyword>
<feature type="transmembrane region" description="Helical" evidence="13">
    <location>
        <begin position="263"/>
        <end position="288"/>
    </location>
</feature>
<keyword evidence="11 12" id="KW-0131">Cell cycle</keyword>
<protein>
    <recommendedName>
        <fullName evidence="4 12">Cell division protein FtsX</fullName>
    </recommendedName>
</protein>
<dbReference type="Pfam" id="PF02687">
    <property type="entry name" value="FtsX"/>
    <property type="match status" value="1"/>
</dbReference>
<dbReference type="RefSeq" id="WP_386049268.1">
    <property type="nucleotide sequence ID" value="NZ_JBHUIO010000011.1"/>
</dbReference>
<keyword evidence="9 13" id="KW-1133">Transmembrane helix</keyword>
<evidence type="ECO:0000313" key="17">
    <source>
        <dbReference type="Proteomes" id="UP001597343"/>
    </source>
</evidence>
<dbReference type="Gene3D" id="3.30.70.3040">
    <property type="match status" value="1"/>
</dbReference>
<dbReference type="Pfam" id="PF18075">
    <property type="entry name" value="FtsX_ECD"/>
    <property type="match status" value="1"/>
</dbReference>
<evidence type="ECO:0000256" key="9">
    <source>
        <dbReference type="ARBA" id="ARBA00022989"/>
    </source>
</evidence>
<dbReference type="InterPro" id="IPR003838">
    <property type="entry name" value="ABC3_permease_C"/>
</dbReference>
<evidence type="ECO:0000313" key="16">
    <source>
        <dbReference type="EMBL" id="MFD2171991.1"/>
    </source>
</evidence>
<evidence type="ECO:0000256" key="5">
    <source>
        <dbReference type="ARBA" id="ARBA00022475"/>
    </source>
</evidence>
<evidence type="ECO:0000256" key="6">
    <source>
        <dbReference type="ARBA" id="ARBA00022519"/>
    </source>
</evidence>
<keyword evidence="8 13" id="KW-0812">Transmembrane</keyword>
<gene>
    <name evidence="16" type="primary">ftsX</name>
    <name evidence="16" type="ORF">ACFSOY_18665</name>
</gene>
<evidence type="ECO:0000256" key="1">
    <source>
        <dbReference type="ARBA" id="ARBA00004429"/>
    </source>
</evidence>
<evidence type="ECO:0000256" key="13">
    <source>
        <dbReference type="SAM" id="Phobius"/>
    </source>
</evidence>
<evidence type="ECO:0000256" key="4">
    <source>
        <dbReference type="ARBA" id="ARBA00021907"/>
    </source>
</evidence>
<dbReference type="PIRSF" id="PIRSF003097">
    <property type="entry name" value="FtsX"/>
    <property type="match status" value="1"/>
</dbReference>
<evidence type="ECO:0000256" key="7">
    <source>
        <dbReference type="ARBA" id="ARBA00022618"/>
    </source>
</evidence>
<feature type="transmembrane region" description="Helical" evidence="13">
    <location>
        <begin position="21"/>
        <end position="46"/>
    </location>
</feature>
<dbReference type="NCBIfam" id="NF038347">
    <property type="entry name" value="FtsX_Gpos"/>
    <property type="match status" value="1"/>
</dbReference>
<feature type="domain" description="ABC3 transporter permease C-terminal" evidence="14">
    <location>
        <begin position="175"/>
        <end position="293"/>
    </location>
</feature>
<keyword evidence="6" id="KW-0997">Cell inner membrane</keyword>
<proteinExistence type="inferred from homology"/>
<dbReference type="Proteomes" id="UP001597343">
    <property type="component" value="Unassembled WGS sequence"/>
</dbReference>
<evidence type="ECO:0000256" key="2">
    <source>
        <dbReference type="ARBA" id="ARBA00007379"/>
    </source>
</evidence>
<dbReference type="InterPro" id="IPR058204">
    <property type="entry name" value="FtsX_firmicutes-type"/>
</dbReference>
<dbReference type="InterPro" id="IPR040690">
    <property type="entry name" value="FtsX_ECD"/>
</dbReference>
<feature type="transmembrane region" description="Helical" evidence="13">
    <location>
        <begin position="218"/>
        <end position="243"/>
    </location>
</feature>
<dbReference type="InterPro" id="IPR047590">
    <property type="entry name" value="FtsX_proteobact-type"/>
</dbReference>
<comment type="subunit">
    <text evidence="3">Forms a membrane-associated complex with FtsE.</text>
</comment>
<reference evidence="17" key="1">
    <citation type="journal article" date="2019" name="Int. J. Syst. Evol. Microbiol.">
        <title>The Global Catalogue of Microorganisms (GCM) 10K type strain sequencing project: providing services to taxonomists for standard genome sequencing and annotation.</title>
        <authorList>
            <consortium name="The Broad Institute Genomics Platform"/>
            <consortium name="The Broad Institute Genome Sequencing Center for Infectious Disease"/>
            <person name="Wu L."/>
            <person name="Ma J."/>
        </authorList>
    </citation>
    <scope>NUCLEOTIDE SEQUENCE [LARGE SCALE GENOMIC DNA]</scope>
    <source>
        <strain evidence="17">CGMCC 1.13574</strain>
    </source>
</reference>
<name>A0ABW5A342_9BACL</name>
<dbReference type="EMBL" id="JBHUIO010000011">
    <property type="protein sequence ID" value="MFD2171991.1"/>
    <property type="molecule type" value="Genomic_DNA"/>
</dbReference>
<evidence type="ECO:0000256" key="3">
    <source>
        <dbReference type="ARBA" id="ARBA00011160"/>
    </source>
</evidence>
<accession>A0ABW5A342</accession>
<evidence type="ECO:0000256" key="8">
    <source>
        <dbReference type="ARBA" id="ARBA00022692"/>
    </source>
</evidence>
<comment type="caution">
    <text evidence="16">The sequence shown here is derived from an EMBL/GenBank/DDBJ whole genome shotgun (WGS) entry which is preliminary data.</text>
</comment>
<evidence type="ECO:0000259" key="14">
    <source>
        <dbReference type="Pfam" id="PF02687"/>
    </source>
</evidence>
<feature type="transmembrane region" description="Helical" evidence="13">
    <location>
        <begin position="172"/>
        <end position="197"/>
    </location>
</feature>